<keyword evidence="2" id="KW-0539">Nucleus</keyword>
<name>A0ABQ5B1C6_9ASTR</name>
<dbReference type="PANTHER" id="PTHR45885:SF1">
    <property type="entry name" value="CELL DIVISION CYCLE 5-LIKE PROTEIN"/>
    <property type="match status" value="1"/>
</dbReference>
<reference evidence="5" key="1">
    <citation type="journal article" date="2022" name="Int. J. Mol. Sci.">
        <title>Draft Genome of Tanacetum Coccineum: Genomic Comparison of Closely Related Tanacetum-Family Plants.</title>
        <authorList>
            <person name="Yamashiro T."/>
            <person name="Shiraishi A."/>
            <person name="Nakayama K."/>
            <person name="Satake H."/>
        </authorList>
    </citation>
    <scope>NUCLEOTIDE SEQUENCE</scope>
</reference>
<evidence type="ECO:0000313" key="5">
    <source>
        <dbReference type="EMBL" id="GJT07353.1"/>
    </source>
</evidence>
<accession>A0ABQ5B1C6</accession>
<comment type="caution">
    <text evidence="5">The sequence shown here is derived from an EMBL/GenBank/DDBJ whole genome shotgun (WGS) entry which is preliminary data.</text>
</comment>
<dbReference type="EMBL" id="BQNB010012743">
    <property type="protein sequence ID" value="GJT07353.1"/>
    <property type="molecule type" value="Genomic_DNA"/>
</dbReference>
<keyword evidence="6" id="KW-1185">Reference proteome</keyword>
<reference evidence="5" key="2">
    <citation type="submission" date="2022-01" db="EMBL/GenBank/DDBJ databases">
        <authorList>
            <person name="Yamashiro T."/>
            <person name="Shiraishi A."/>
            <person name="Satake H."/>
            <person name="Nakayama K."/>
        </authorList>
    </citation>
    <scope>NUCLEOTIDE SEQUENCE</scope>
</reference>
<organism evidence="5 6">
    <name type="scientific">Tanacetum coccineum</name>
    <dbReference type="NCBI Taxonomy" id="301880"/>
    <lineage>
        <taxon>Eukaryota</taxon>
        <taxon>Viridiplantae</taxon>
        <taxon>Streptophyta</taxon>
        <taxon>Embryophyta</taxon>
        <taxon>Tracheophyta</taxon>
        <taxon>Spermatophyta</taxon>
        <taxon>Magnoliopsida</taxon>
        <taxon>eudicotyledons</taxon>
        <taxon>Gunneridae</taxon>
        <taxon>Pentapetalae</taxon>
        <taxon>asterids</taxon>
        <taxon>campanulids</taxon>
        <taxon>Asterales</taxon>
        <taxon>Asteraceae</taxon>
        <taxon>Asteroideae</taxon>
        <taxon>Anthemideae</taxon>
        <taxon>Anthemidinae</taxon>
        <taxon>Tanacetum</taxon>
    </lineage>
</organism>
<sequence length="265" mass="30811">MSNLNKCLADPTLRVPLDEIRFDAKLKFVEEAVEILEREFKNLKRSRIAIVKFGLWSPVWHLIIVKKMVDFKLRFETSLELFEVDGLHTGDALRKLRHGEIDPNLESKPAHPDPVDMDQDEKEMLSEARARLSNTRGKKAKRKYHCLSTDKEARLRKQDVARNKIAQRQDVPSAILQANKMKDSVTGRKRQKMNLPAPQVPDYSFQVTPKGTPIRDELHMNEEMEMRDRVKLKRARQADMRQNLCSGLTNLPQPKNEFMLSNQFP</sequence>
<evidence type="ECO:0000256" key="1">
    <source>
        <dbReference type="ARBA" id="ARBA00023125"/>
    </source>
</evidence>
<dbReference type="InterPro" id="IPR047242">
    <property type="entry name" value="CDC5L/Cef1"/>
</dbReference>
<dbReference type="Proteomes" id="UP001151760">
    <property type="component" value="Unassembled WGS sequence"/>
</dbReference>
<dbReference type="PANTHER" id="PTHR45885">
    <property type="entry name" value="CELL DIVISION CYCLE 5-LIKE PROTEIN"/>
    <property type="match status" value="1"/>
</dbReference>
<evidence type="ECO:0000256" key="3">
    <source>
        <dbReference type="SAM" id="MobiDB-lite"/>
    </source>
</evidence>
<keyword evidence="1" id="KW-0238">DNA-binding</keyword>
<evidence type="ECO:0000259" key="4">
    <source>
        <dbReference type="Pfam" id="PF11831"/>
    </source>
</evidence>
<proteinExistence type="predicted"/>
<feature type="domain" description="Pre-mRNA splicing factor component Cdc5p/Cef1 C-terminal" evidence="4">
    <location>
        <begin position="201"/>
        <end position="260"/>
    </location>
</feature>
<dbReference type="Pfam" id="PF11831">
    <property type="entry name" value="Myb_Cef"/>
    <property type="match status" value="1"/>
</dbReference>
<evidence type="ECO:0000313" key="6">
    <source>
        <dbReference type="Proteomes" id="UP001151760"/>
    </source>
</evidence>
<gene>
    <name evidence="5" type="ORF">Tco_0841815</name>
</gene>
<evidence type="ECO:0000256" key="2">
    <source>
        <dbReference type="ARBA" id="ARBA00023242"/>
    </source>
</evidence>
<feature type="region of interest" description="Disordered" evidence="3">
    <location>
        <begin position="98"/>
        <end position="121"/>
    </location>
</feature>
<dbReference type="InterPro" id="IPR021786">
    <property type="entry name" value="Cdc5p/Cef1_C"/>
</dbReference>
<protein>
    <submittedName>
        <fullName evidence="5">Cell division cycle 5-like protein</fullName>
    </submittedName>
</protein>